<dbReference type="InterPro" id="IPR035919">
    <property type="entry name" value="EAL_sf"/>
</dbReference>
<dbReference type="EC" id="3.1.4.52" evidence="2"/>
<evidence type="ECO:0000256" key="7">
    <source>
        <dbReference type="ARBA" id="ARBA00022989"/>
    </source>
</evidence>
<comment type="subcellular location">
    <subcellularLocation>
        <location evidence="1">Cell membrane</location>
        <topology evidence="1">Multi-pass membrane protein</topology>
    </subcellularLocation>
</comment>
<evidence type="ECO:0000259" key="10">
    <source>
        <dbReference type="PROSITE" id="PS50883"/>
    </source>
</evidence>
<evidence type="ECO:0000256" key="5">
    <source>
        <dbReference type="ARBA" id="ARBA00022692"/>
    </source>
</evidence>
<dbReference type="InterPro" id="IPR024744">
    <property type="entry name" value="CSS-motif_dom"/>
</dbReference>
<dbReference type="CDD" id="cd01948">
    <property type="entry name" value="EAL"/>
    <property type="match status" value="1"/>
</dbReference>
<protein>
    <recommendedName>
        <fullName evidence="2">cyclic-guanylate-specific phosphodiesterase</fullName>
        <ecNumber evidence="2">3.1.4.52</ecNumber>
    </recommendedName>
</protein>
<sequence>MNIRVMWFFFSFMGAIASFSVAQVFQFRMADDRLHVQAHDLLSLAVKIATQSRETLSAINRLTTSPCSEKDVQELRYILYLTPYIQDVGRSTEGKITCTAVWGQLTTPIQLPEAEWKNERRTALWRNIHGAPDNRLIYDIGLVAGKAVAFTRRNLFQHFETANKNFQAIIFSPYGDHVLASMGTGTPAMIPLLNQPNGILTYVGRHAYECEKNFDMCALVQSKVSKNITSTSPLTALSITLLGALAGAGAGHGLSRQILSKRTLEKQLERALERNLIGVVYQPIVRLSDRTIVGVEVLARWTSEDRVSVSPEIFVPIIEKMGQTRKLTRLVIDKSLAELEETINRDSYFYASLNVTVEDITCPEFRKMIIEKSRLHNIEPNRIALEITERQTTDMATLQDAVKDLRKFGFKVFIDDFGTGYSGISYLANTPVDAVKVDKMFTKSIGTHSIQSRMLDNICKMISDVNGSIIFEGVETEEQASLLQNLYPTENAQGWFFWKAH</sequence>
<dbReference type="PANTHER" id="PTHR33121:SF79">
    <property type="entry name" value="CYCLIC DI-GMP PHOSPHODIESTERASE PDED-RELATED"/>
    <property type="match status" value="1"/>
</dbReference>
<name>A0A7L9WLH1_9RHOB</name>
<dbReference type="GO" id="GO:0071111">
    <property type="term" value="F:cyclic-guanylate-specific phosphodiesterase activity"/>
    <property type="evidence" value="ECO:0007669"/>
    <property type="project" value="UniProtKB-EC"/>
</dbReference>
<dbReference type="Pfam" id="PF00563">
    <property type="entry name" value="EAL"/>
    <property type="match status" value="1"/>
</dbReference>
<dbReference type="AlphaFoldDB" id="A0A7L9WLH1"/>
<dbReference type="KEGG" id="pshq:F3W81_06815"/>
<dbReference type="Proteomes" id="UP000594118">
    <property type="component" value="Chromosome"/>
</dbReference>
<keyword evidence="4" id="KW-0973">c-di-GMP</keyword>
<keyword evidence="5" id="KW-0812">Transmembrane</keyword>
<accession>A0A7L9WLH1</accession>
<dbReference type="InterPro" id="IPR050706">
    <property type="entry name" value="Cyclic-di-GMP_PDE-like"/>
</dbReference>
<dbReference type="SMART" id="SM00052">
    <property type="entry name" value="EAL"/>
    <property type="match status" value="1"/>
</dbReference>
<dbReference type="Pfam" id="PF12792">
    <property type="entry name" value="CSS-motif"/>
    <property type="match status" value="1"/>
</dbReference>
<evidence type="ECO:0000313" key="11">
    <source>
        <dbReference type="EMBL" id="QOL80547.1"/>
    </source>
</evidence>
<dbReference type="PANTHER" id="PTHR33121">
    <property type="entry name" value="CYCLIC DI-GMP PHOSPHODIESTERASE PDEF"/>
    <property type="match status" value="1"/>
</dbReference>
<feature type="domain" description="EAL" evidence="10">
    <location>
        <begin position="261"/>
        <end position="501"/>
    </location>
</feature>
<dbReference type="EMBL" id="CP045201">
    <property type="protein sequence ID" value="QOL80547.1"/>
    <property type="molecule type" value="Genomic_DNA"/>
</dbReference>
<evidence type="ECO:0000256" key="9">
    <source>
        <dbReference type="ARBA" id="ARBA00034290"/>
    </source>
</evidence>
<evidence type="ECO:0000256" key="8">
    <source>
        <dbReference type="ARBA" id="ARBA00023136"/>
    </source>
</evidence>
<gene>
    <name evidence="11" type="ORF">F3W81_06815</name>
</gene>
<keyword evidence="7" id="KW-1133">Transmembrane helix</keyword>
<keyword evidence="8" id="KW-0472">Membrane</keyword>
<dbReference type="Gene3D" id="3.20.20.450">
    <property type="entry name" value="EAL domain"/>
    <property type="match status" value="1"/>
</dbReference>
<dbReference type="PROSITE" id="PS50883">
    <property type="entry name" value="EAL"/>
    <property type="match status" value="1"/>
</dbReference>
<evidence type="ECO:0000256" key="4">
    <source>
        <dbReference type="ARBA" id="ARBA00022636"/>
    </source>
</evidence>
<dbReference type="GO" id="GO:0005886">
    <property type="term" value="C:plasma membrane"/>
    <property type="evidence" value="ECO:0007669"/>
    <property type="project" value="UniProtKB-SubCell"/>
</dbReference>
<organism evidence="11 12">
    <name type="scientific">Pseudooceanicola spongiae</name>
    <dbReference type="NCBI Taxonomy" id="2613965"/>
    <lineage>
        <taxon>Bacteria</taxon>
        <taxon>Pseudomonadati</taxon>
        <taxon>Pseudomonadota</taxon>
        <taxon>Alphaproteobacteria</taxon>
        <taxon>Rhodobacterales</taxon>
        <taxon>Paracoccaceae</taxon>
        <taxon>Pseudooceanicola</taxon>
    </lineage>
</organism>
<evidence type="ECO:0000256" key="2">
    <source>
        <dbReference type="ARBA" id="ARBA00012282"/>
    </source>
</evidence>
<evidence type="ECO:0000313" key="12">
    <source>
        <dbReference type="Proteomes" id="UP000594118"/>
    </source>
</evidence>
<evidence type="ECO:0000256" key="6">
    <source>
        <dbReference type="ARBA" id="ARBA00022801"/>
    </source>
</evidence>
<comment type="catalytic activity">
    <reaction evidence="9">
        <text>3',3'-c-di-GMP + H2O = 5'-phosphoguanylyl(3'-&gt;5')guanosine + H(+)</text>
        <dbReference type="Rhea" id="RHEA:24902"/>
        <dbReference type="ChEBI" id="CHEBI:15377"/>
        <dbReference type="ChEBI" id="CHEBI:15378"/>
        <dbReference type="ChEBI" id="CHEBI:58754"/>
        <dbReference type="ChEBI" id="CHEBI:58805"/>
        <dbReference type="EC" id="3.1.4.52"/>
    </reaction>
</comment>
<dbReference type="InterPro" id="IPR001633">
    <property type="entry name" value="EAL_dom"/>
</dbReference>
<proteinExistence type="predicted"/>
<evidence type="ECO:0000256" key="3">
    <source>
        <dbReference type="ARBA" id="ARBA00022475"/>
    </source>
</evidence>
<reference evidence="11 12" key="1">
    <citation type="submission" date="2019-10" db="EMBL/GenBank/DDBJ databases">
        <title>Pseudopuniceibacterium sp. HQ09 islated from Antarctica.</title>
        <authorList>
            <person name="Liao L."/>
            <person name="Su S."/>
            <person name="Chen B."/>
            <person name="Yu Y."/>
        </authorList>
    </citation>
    <scope>NUCLEOTIDE SEQUENCE [LARGE SCALE GENOMIC DNA]</scope>
    <source>
        <strain evidence="11 12">HQ09</strain>
    </source>
</reference>
<keyword evidence="12" id="KW-1185">Reference proteome</keyword>
<dbReference type="SUPFAM" id="SSF141868">
    <property type="entry name" value="EAL domain-like"/>
    <property type="match status" value="1"/>
</dbReference>
<keyword evidence="6" id="KW-0378">Hydrolase</keyword>
<evidence type="ECO:0000256" key="1">
    <source>
        <dbReference type="ARBA" id="ARBA00004651"/>
    </source>
</evidence>
<keyword evidence="3" id="KW-1003">Cell membrane</keyword>